<dbReference type="Proteomes" id="UP001596957">
    <property type="component" value="Unassembled WGS sequence"/>
</dbReference>
<dbReference type="EMBL" id="JBHTEC010000008">
    <property type="protein sequence ID" value="MFD0288898.1"/>
    <property type="molecule type" value="Genomic_DNA"/>
</dbReference>
<dbReference type="SUPFAM" id="SSF55781">
    <property type="entry name" value="GAF domain-like"/>
    <property type="match status" value="1"/>
</dbReference>
<organism evidence="1 2">
    <name type="scientific">Streptomyces lutosisoli</name>
    <dbReference type="NCBI Taxonomy" id="2665721"/>
    <lineage>
        <taxon>Bacteria</taxon>
        <taxon>Bacillati</taxon>
        <taxon>Actinomycetota</taxon>
        <taxon>Actinomycetes</taxon>
        <taxon>Kitasatosporales</taxon>
        <taxon>Streptomycetaceae</taxon>
        <taxon>Streptomyces</taxon>
    </lineage>
</organism>
<dbReference type="Gene3D" id="3.30.450.40">
    <property type="match status" value="1"/>
</dbReference>
<protein>
    <recommendedName>
        <fullName evidence="3">GAF domain-containing protein</fullName>
    </recommendedName>
</protein>
<evidence type="ECO:0000313" key="1">
    <source>
        <dbReference type="EMBL" id="MFD0288898.1"/>
    </source>
</evidence>
<reference evidence="2" key="1">
    <citation type="journal article" date="2019" name="Int. J. Syst. Evol. Microbiol.">
        <title>The Global Catalogue of Microorganisms (GCM) 10K type strain sequencing project: providing services to taxonomists for standard genome sequencing and annotation.</title>
        <authorList>
            <consortium name="The Broad Institute Genomics Platform"/>
            <consortium name="The Broad Institute Genome Sequencing Center for Infectious Disease"/>
            <person name="Wu L."/>
            <person name="Ma J."/>
        </authorList>
    </citation>
    <scope>NUCLEOTIDE SEQUENCE [LARGE SCALE GENOMIC DNA]</scope>
    <source>
        <strain evidence="2">CGMCC 4.7198</strain>
    </source>
</reference>
<gene>
    <name evidence="1" type="ORF">ACFQZP_46360</name>
</gene>
<keyword evidence="2" id="KW-1185">Reference proteome</keyword>
<evidence type="ECO:0000313" key="2">
    <source>
        <dbReference type="Proteomes" id="UP001596957"/>
    </source>
</evidence>
<accession>A0ABW2VWM0</accession>
<evidence type="ECO:0008006" key="3">
    <source>
        <dbReference type="Google" id="ProtNLM"/>
    </source>
</evidence>
<sequence>MPDRPWEERLVAAFGDLADTLMRDFDVIGFLHTLTEHCGDLLEVAAVGVLLATPAGQVVDAAASDERTRDLEPASIEWDEGPCRDCFHAGVPVADAPLDSEAARTRRPRFAPRAVELGFTSVATAPCGCMTR</sequence>
<comment type="caution">
    <text evidence="1">The sequence shown here is derived from an EMBL/GenBank/DDBJ whole genome shotgun (WGS) entry which is preliminary data.</text>
</comment>
<dbReference type="InterPro" id="IPR029016">
    <property type="entry name" value="GAF-like_dom_sf"/>
</dbReference>
<proteinExistence type="predicted"/>
<name>A0ABW2VWM0_9ACTN</name>
<dbReference type="RefSeq" id="WP_381250749.1">
    <property type="nucleotide sequence ID" value="NZ_JBHTBI010000005.1"/>
</dbReference>